<dbReference type="PANTHER" id="PTHR23416:SF78">
    <property type="entry name" value="LIPOPOLYSACCHARIDE BIOSYNTHESIS O-ACETYL TRANSFERASE WBBJ-RELATED"/>
    <property type="match status" value="1"/>
</dbReference>
<keyword evidence="2" id="KW-0677">Repeat</keyword>
<dbReference type="Gene3D" id="2.160.10.10">
    <property type="entry name" value="Hexapeptide repeat proteins"/>
    <property type="match status" value="1"/>
</dbReference>
<evidence type="ECO:0000256" key="2">
    <source>
        <dbReference type="ARBA" id="ARBA00022737"/>
    </source>
</evidence>
<reference evidence="3 4" key="1">
    <citation type="submission" date="2016-10" db="EMBL/GenBank/DDBJ databases">
        <authorList>
            <person name="de Groot N.N."/>
        </authorList>
    </citation>
    <scope>NUCLEOTIDE SEQUENCE [LARGE SCALE GENOMIC DNA]</scope>
    <source>
        <strain evidence="3 4">DSM 15695</strain>
    </source>
</reference>
<name>A0A1H9CPE6_9LACT</name>
<dbReference type="SUPFAM" id="SSF51161">
    <property type="entry name" value="Trimeric LpxA-like enzymes"/>
    <property type="match status" value="1"/>
</dbReference>
<keyword evidence="4" id="KW-1185">Reference proteome</keyword>
<dbReference type="InterPro" id="IPR051159">
    <property type="entry name" value="Hexapeptide_acetyltransf"/>
</dbReference>
<evidence type="ECO:0000256" key="1">
    <source>
        <dbReference type="ARBA" id="ARBA00022679"/>
    </source>
</evidence>
<dbReference type="STRING" id="89093.SAMN04488558_10497"/>
<dbReference type="CDD" id="cd04647">
    <property type="entry name" value="LbH_MAT_like"/>
    <property type="match status" value="1"/>
</dbReference>
<dbReference type="PANTHER" id="PTHR23416">
    <property type="entry name" value="SIALIC ACID SYNTHASE-RELATED"/>
    <property type="match status" value="1"/>
</dbReference>
<dbReference type="InterPro" id="IPR011004">
    <property type="entry name" value="Trimer_LpxA-like_sf"/>
</dbReference>
<dbReference type="PROSITE" id="PS00101">
    <property type="entry name" value="HEXAPEP_TRANSFERASES"/>
    <property type="match status" value="1"/>
</dbReference>
<dbReference type="Proteomes" id="UP000198833">
    <property type="component" value="Unassembled WGS sequence"/>
</dbReference>
<sequence length="178" mass="19307">MYIFYKTLYKLFAKHLPVSDARISFGAKQIRAFLGRRMLSYCGKNVNIEHGATFDPTVELGDNSGIGINCALYGRVIIGSNVMMGPEVFIYTSNHNFADLSRPMCEQGHQAEQAVMIGDDVWIGSRVTILPGVKIGSGAIIGASAVVTKDVADYDIVAGNPAKVIGNRLKERGEDKHG</sequence>
<dbReference type="AlphaFoldDB" id="A0A1H9CPE6"/>
<dbReference type="EMBL" id="FOEN01000004">
    <property type="protein sequence ID" value="SEQ03039.1"/>
    <property type="molecule type" value="Genomic_DNA"/>
</dbReference>
<gene>
    <name evidence="3" type="ORF">SAMN04488558_10497</name>
</gene>
<evidence type="ECO:0000313" key="4">
    <source>
        <dbReference type="Proteomes" id="UP000198833"/>
    </source>
</evidence>
<dbReference type="Pfam" id="PF00132">
    <property type="entry name" value="Hexapep"/>
    <property type="match status" value="1"/>
</dbReference>
<keyword evidence="1 3" id="KW-0808">Transferase</keyword>
<proteinExistence type="predicted"/>
<evidence type="ECO:0000313" key="3">
    <source>
        <dbReference type="EMBL" id="SEQ03039.1"/>
    </source>
</evidence>
<dbReference type="InterPro" id="IPR018357">
    <property type="entry name" value="Hexapep_transf_CS"/>
</dbReference>
<organism evidence="3 4">
    <name type="scientific">Ignavigranum ruoffiae</name>
    <dbReference type="NCBI Taxonomy" id="89093"/>
    <lineage>
        <taxon>Bacteria</taxon>
        <taxon>Bacillati</taxon>
        <taxon>Bacillota</taxon>
        <taxon>Bacilli</taxon>
        <taxon>Lactobacillales</taxon>
        <taxon>Aerococcaceae</taxon>
        <taxon>Ignavigranum</taxon>
    </lineage>
</organism>
<dbReference type="OrthoDB" id="9812571at2"/>
<protein>
    <submittedName>
        <fullName evidence="3">Maltose O-acetyltransferase</fullName>
    </submittedName>
</protein>
<accession>A0A1H9CPE6</accession>
<dbReference type="InterPro" id="IPR001451">
    <property type="entry name" value="Hexapep"/>
</dbReference>
<dbReference type="GO" id="GO:0016740">
    <property type="term" value="F:transferase activity"/>
    <property type="evidence" value="ECO:0007669"/>
    <property type="project" value="UniProtKB-KW"/>
</dbReference>